<reference evidence="1 2" key="1">
    <citation type="submission" date="2022-01" db="EMBL/GenBank/DDBJ databases">
        <title>Draft genome sequence of Sabulilitoribacter multivorans KCTC 32326.</title>
        <authorList>
            <person name="Oh J.-S."/>
        </authorList>
    </citation>
    <scope>NUCLEOTIDE SEQUENCE [LARGE SCALE GENOMIC DNA]</scope>
    <source>
        <strain evidence="1 2">M-M16</strain>
    </source>
</reference>
<keyword evidence="2" id="KW-1185">Reference proteome</keyword>
<protein>
    <submittedName>
        <fullName evidence="1">Uncharacterized protein</fullName>
    </submittedName>
</protein>
<organism evidence="1 2">
    <name type="scientific">Flaviramulus multivorans</name>
    <dbReference type="NCBI Taxonomy" id="1304750"/>
    <lineage>
        <taxon>Bacteria</taxon>
        <taxon>Pseudomonadati</taxon>
        <taxon>Bacteroidota</taxon>
        <taxon>Flavobacteriia</taxon>
        <taxon>Flavobacteriales</taxon>
        <taxon>Flavobacteriaceae</taxon>
        <taxon>Flaviramulus</taxon>
    </lineage>
</organism>
<evidence type="ECO:0000313" key="1">
    <source>
        <dbReference type="EMBL" id="MCF7559356.1"/>
    </source>
</evidence>
<accession>A0ABS9IFP2</accession>
<dbReference type="EMBL" id="JAKKDV010000001">
    <property type="protein sequence ID" value="MCF7559356.1"/>
    <property type="molecule type" value="Genomic_DNA"/>
</dbReference>
<dbReference type="RefSeq" id="WP_237229714.1">
    <property type="nucleotide sequence ID" value="NZ_JAKKDV010000001.1"/>
</dbReference>
<sequence>MKNNYVISINQLAAFSKATEAGKKRIIRQQKEPNKFLVAWYQFPKARIRKAIANNCDLEPVLKGIEELKLRKPEKPRQVLDREVSLEAMRRFINIKLPKLLKDVPHEIVKKVNTKSVIVNGVEIIVSPDVIYKLNIDGNTFIGAVKVHISKSNIFDNKQSRYISSLVYKYLKEVVIKENEEVLEELCLSIDVYSVKKLSKFQKTYLKQ</sequence>
<name>A0ABS9IFP2_9FLAO</name>
<gene>
    <name evidence="1" type="ORF">L3X39_01805</name>
</gene>
<comment type="caution">
    <text evidence="1">The sequence shown here is derived from an EMBL/GenBank/DDBJ whole genome shotgun (WGS) entry which is preliminary data.</text>
</comment>
<evidence type="ECO:0000313" key="2">
    <source>
        <dbReference type="Proteomes" id="UP001200022"/>
    </source>
</evidence>
<dbReference type="Proteomes" id="UP001200022">
    <property type="component" value="Unassembled WGS sequence"/>
</dbReference>
<proteinExistence type="predicted"/>